<proteinExistence type="predicted"/>
<dbReference type="SMART" id="SM00320">
    <property type="entry name" value="WD40"/>
    <property type="match status" value="4"/>
</dbReference>
<evidence type="ECO:0000313" key="1">
    <source>
        <dbReference type="EMBL" id="PVV04594.1"/>
    </source>
</evidence>
<dbReference type="SUPFAM" id="SSF50978">
    <property type="entry name" value="WD40 repeat-like"/>
    <property type="match status" value="1"/>
</dbReference>
<comment type="caution">
    <text evidence="1">The sequence shown here is derived from an EMBL/GenBank/DDBJ whole genome shotgun (WGS) entry which is preliminary data.</text>
</comment>
<dbReference type="GO" id="GO:1990811">
    <property type="term" value="C:MWP complex"/>
    <property type="evidence" value="ECO:0007669"/>
    <property type="project" value="TreeGrafter"/>
</dbReference>
<dbReference type="GO" id="GO:0005815">
    <property type="term" value="C:microtubule organizing center"/>
    <property type="evidence" value="ECO:0007669"/>
    <property type="project" value="TreeGrafter"/>
</dbReference>
<gene>
    <name evidence="1" type="ORF">BB560_000908</name>
</gene>
<keyword evidence="2" id="KW-1185">Reference proteome</keyword>
<dbReference type="STRING" id="133381.A0A2T9ZJ40"/>
<reference evidence="1 2" key="1">
    <citation type="journal article" date="2018" name="MBio">
        <title>Comparative Genomics Reveals the Core Gene Toolbox for the Fungus-Insect Symbiosis.</title>
        <authorList>
            <person name="Wang Y."/>
            <person name="Stata M."/>
            <person name="Wang W."/>
            <person name="Stajich J.E."/>
            <person name="White M.M."/>
            <person name="Moncalvo J.M."/>
        </authorList>
    </citation>
    <scope>NUCLEOTIDE SEQUENCE [LARGE SCALE GENOMIC DNA]</scope>
    <source>
        <strain evidence="1 2">SC-DP-2</strain>
    </source>
</reference>
<dbReference type="InterPro" id="IPR001680">
    <property type="entry name" value="WD40_rpt"/>
</dbReference>
<organism evidence="1 2">
    <name type="scientific">Smittium megazygosporum</name>
    <dbReference type="NCBI Taxonomy" id="133381"/>
    <lineage>
        <taxon>Eukaryota</taxon>
        <taxon>Fungi</taxon>
        <taxon>Fungi incertae sedis</taxon>
        <taxon>Zoopagomycota</taxon>
        <taxon>Kickxellomycotina</taxon>
        <taxon>Harpellomycetes</taxon>
        <taxon>Harpellales</taxon>
        <taxon>Legeriomycetaceae</taxon>
        <taxon>Smittium</taxon>
    </lineage>
</organism>
<dbReference type="GO" id="GO:1990810">
    <property type="term" value="P:microtubule anchoring at mitotic spindle pole body"/>
    <property type="evidence" value="ECO:0007669"/>
    <property type="project" value="TreeGrafter"/>
</dbReference>
<dbReference type="PANTHER" id="PTHR16220:SF0">
    <property type="entry name" value="WD REPEAT-CONTAINING PROTEIN WRAP73"/>
    <property type="match status" value="1"/>
</dbReference>
<name>A0A2T9ZJ40_9FUNG</name>
<dbReference type="Pfam" id="PF00400">
    <property type="entry name" value="WD40"/>
    <property type="match status" value="2"/>
</dbReference>
<dbReference type="Gene3D" id="2.130.10.10">
    <property type="entry name" value="YVTN repeat-like/Quinoprotein amine dehydrogenase"/>
    <property type="match status" value="2"/>
</dbReference>
<sequence length="450" mass="50505">MTLTFSSLFKHTKQIGAISPNGEFIAIAIDERLTIRRFQNLKIIKIFETPYTKSPYINHISWSPNSKLVLTANFSESKVHIWTIVDDSKSYIAAFADQAQGILAVRFSPMCDSILSWSEYKLRLTIWSLSDGSQKYIQYPKHIGKGISFHPNGKFAAVLIRSDYKDQVALYSTVSWSFIKMFPLETIDAQEIMWSSDGNCICAWDISGNYLVQIFNSLGILKKSFSLPISELGIQSVSWSPVGSFLALGSYDQEVRVLNNITWKPISTFSLKPNITAPRVEILTEVSDSYNAGDKIGYEQVKLASISKCKFIHSTSPATIKKSLVTDLSKPISRAGVYFLEFNANDSLLACLNANTPNCVWIWSMSEMRIVVVIQCSSAIQKCSWNPSNPMALVFVSGNNQVYYYEHDQGISVCPSGAETLEFTQFEWNQDGNSILLFDKNLYTLASIDN</sequence>
<protein>
    <recommendedName>
        <fullName evidence="3">Anaphase-promoting complex subunit 4 WD40 domain-containing protein</fullName>
    </recommendedName>
</protein>
<dbReference type="InterPro" id="IPR036322">
    <property type="entry name" value="WD40_repeat_dom_sf"/>
</dbReference>
<evidence type="ECO:0000313" key="2">
    <source>
        <dbReference type="Proteomes" id="UP000245609"/>
    </source>
</evidence>
<dbReference type="EMBL" id="MBFS01000104">
    <property type="protein sequence ID" value="PVV04594.1"/>
    <property type="molecule type" value="Genomic_DNA"/>
</dbReference>
<dbReference type="PANTHER" id="PTHR16220">
    <property type="entry name" value="WD REPEAT PROTEIN 8-RELATED"/>
    <property type="match status" value="1"/>
</dbReference>
<accession>A0A2T9ZJ40</accession>
<evidence type="ECO:0008006" key="3">
    <source>
        <dbReference type="Google" id="ProtNLM"/>
    </source>
</evidence>
<dbReference type="OrthoDB" id="308690at2759"/>
<dbReference type="AlphaFoldDB" id="A0A2T9ZJ40"/>
<dbReference type="InterPro" id="IPR015943">
    <property type="entry name" value="WD40/YVTN_repeat-like_dom_sf"/>
</dbReference>
<dbReference type="InterPro" id="IPR052778">
    <property type="entry name" value="Centrosome-WD_assoc"/>
</dbReference>
<dbReference type="Proteomes" id="UP000245609">
    <property type="component" value="Unassembled WGS sequence"/>
</dbReference>